<organism evidence="2">
    <name type="scientific">Thiothrix subterranea</name>
    <dbReference type="NCBI Taxonomy" id="2735563"/>
    <lineage>
        <taxon>Bacteria</taxon>
        <taxon>Pseudomonadati</taxon>
        <taxon>Pseudomonadota</taxon>
        <taxon>Gammaproteobacteria</taxon>
        <taxon>Thiotrichales</taxon>
        <taxon>Thiotrichaceae</taxon>
        <taxon>Thiothrix</taxon>
    </lineage>
</organism>
<evidence type="ECO:0000313" key="1">
    <source>
        <dbReference type="EMBL" id="MDQ5767912.1"/>
    </source>
</evidence>
<dbReference type="Proteomes" id="UP001223336">
    <property type="component" value="Unassembled WGS sequence"/>
</dbReference>
<protein>
    <submittedName>
        <fullName evidence="2">Uncharacterized protein</fullName>
    </submittedName>
</protein>
<dbReference type="EMBL" id="JAVFKN010000004">
    <property type="protein sequence ID" value="MDQ5767912.1"/>
    <property type="molecule type" value="Genomic_DNA"/>
</dbReference>
<keyword evidence="3" id="KW-1185">Reference proteome</keyword>
<evidence type="ECO:0000313" key="2">
    <source>
        <dbReference type="EMBL" id="WML86629.1"/>
    </source>
</evidence>
<dbReference type="AlphaFoldDB" id="A0AA51MLB8"/>
<dbReference type="RefSeq" id="WP_308134030.1">
    <property type="nucleotide sequence ID" value="NZ_CP133197.1"/>
</dbReference>
<sequence length="77" mass="8610">MGIEGRGLTRKGLGNVPVMILAALDWLVDADIRSFFDQIPQTPLKKKLKGFVDDKALLRIMDLWLKQGAHHNQLAGE</sequence>
<dbReference type="EMBL" id="CP133217">
    <property type="protein sequence ID" value="WML86629.1"/>
    <property type="molecule type" value="Genomic_DNA"/>
</dbReference>
<name>A0AA51MLB8_9GAMM</name>
<accession>A0AA51MLB8</accession>
<gene>
    <name evidence="1" type="ORF">RCC75_05200</name>
    <name evidence="2" type="ORF">RCG00_20380</name>
</gene>
<proteinExistence type="predicted"/>
<evidence type="ECO:0000313" key="3">
    <source>
        <dbReference type="Proteomes" id="UP001223336"/>
    </source>
</evidence>
<dbReference type="Proteomes" id="UP001229862">
    <property type="component" value="Chromosome"/>
</dbReference>
<reference evidence="2 3" key="1">
    <citation type="submission" date="2023-08" db="EMBL/GenBank/DDBJ databases">
        <title>New molecular markers tilS and rpoB for phylogenetic and monitoring studies of the genus Thiothrix biodiversity.</title>
        <authorList>
            <person name="Ravin N.V."/>
            <person name="Smolyakov D."/>
            <person name="Markov N.D."/>
            <person name="Beletsky A.V."/>
            <person name="Mardanov A.V."/>
            <person name="Rudenko T.S."/>
            <person name="Grabovich M.Y."/>
        </authorList>
    </citation>
    <scope>NUCLEOTIDE SEQUENCE</scope>
    <source>
        <strain evidence="2">DNT52</strain>
        <strain evidence="1 3">H33</strain>
    </source>
</reference>